<keyword evidence="5" id="KW-0325">Glycoprotein</keyword>
<dbReference type="InterPro" id="IPR044610">
    <property type="entry name" value="GLCAT14A/B/C"/>
</dbReference>
<name>A0AAD5NK19_ACENE</name>
<evidence type="ECO:0000256" key="1">
    <source>
        <dbReference type="ARBA" id="ARBA00004606"/>
    </source>
</evidence>
<sequence length="423" mass="47826">MKMSKISSKFSSYPRWIIGLLIGLVLLSSLSRPSNVRDKFSDKSDKSQIRVPSKGIGYPPVLAYWICGSNGESKRMLRLLKAIYHPRNHYLLQLDAAASESERAELAFSLQSDGSVFGAFGNVDVVGKSYAVDKMGSSALSATLHAAALLLKIETDWDWFISLTPSDYPLVTQDDLLHAFTFLPRDLNFIDYSSNNGWKERLKINQIVIDPNLYYRQNTPIMHAVETRTTPDAFKIFGGSPWMILTRDFMEYCVHGWDNFPRKLLMYLTNTAYPLELYFHTVICNTPEFQNTTINSTLRYINWDTPTTGEPQLLKISHYDTMIASGSAFGRTFEENDPVLRKIDEKVLNRTANGIVPGKWCLGQGILLNKSMEESSKDKEELCSTKGNIDAVKPSSYGIKLRVLLSKLIENGRVKTTQCQQQL</sequence>
<protein>
    <submittedName>
        <fullName evidence="6">Uncharacterized protein</fullName>
    </submittedName>
</protein>
<dbReference type="InterPro" id="IPR003406">
    <property type="entry name" value="Glyco_trans_14"/>
</dbReference>
<keyword evidence="2" id="KW-0328">Glycosyltransferase</keyword>
<evidence type="ECO:0000313" key="7">
    <source>
        <dbReference type="Proteomes" id="UP001064489"/>
    </source>
</evidence>
<dbReference type="PANTHER" id="PTHR45719:SF11">
    <property type="entry name" value="OS01G0121800 PROTEIN"/>
    <property type="match status" value="1"/>
</dbReference>
<dbReference type="EMBL" id="JAJSOW010000106">
    <property type="protein sequence ID" value="KAI9162579.1"/>
    <property type="molecule type" value="Genomic_DNA"/>
</dbReference>
<dbReference type="Proteomes" id="UP001064489">
    <property type="component" value="Chromosome 2"/>
</dbReference>
<dbReference type="GO" id="GO:0015020">
    <property type="term" value="F:glucuronosyltransferase activity"/>
    <property type="evidence" value="ECO:0007669"/>
    <property type="project" value="InterPro"/>
</dbReference>
<keyword evidence="4" id="KW-0472">Membrane</keyword>
<evidence type="ECO:0000256" key="2">
    <source>
        <dbReference type="ARBA" id="ARBA00022676"/>
    </source>
</evidence>
<keyword evidence="7" id="KW-1185">Reference proteome</keyword>
<proteinExistence type="predicted"/>
<reference evidence="6" key="1">
    <citation type="journal article" date="2022" name="Plant J.">
        <title>Strategies of tolerance reflected in two North American maple genomes.</title>
        <authorList>
            <person name="McEvoy S.L."/>
            <person name="Sezen U.U."/>
            <person name="Trouern-Trend A."/>
            <person name="McMahon S.M."/>
            <person name="Schaberg P.G."/>
            <person name="Yang J."/>
            <person name="Wegrzyn J.L."/>
            <person name="Swenson N.G."/>
        </authorList>
    </citation>
    <scope>NUCLEOTIDE SEQUENCE</scope>
    <source>
        <strain evidence="6">91603</strain>
    </source>
</reference>
<organism evidence="6 7">
    <name type="scientific">Acer negundo</name>
    <name type="common">Box elder</name>
    <dbReference type="NCBI Taxonomy" id="4023"/>
    <lineage>
        <taxon>Eukaryota</taxon>
        <taxon>Viridiplantae</taxon>
        <taxon>Streptophyta</taxon>
        <taxon>Embryophyta</taxon>
        <taxon>Tracheophyta</taxon>
        <taxon>Spermatophyta</taxon>
        <taxon>Magnoliopsida</taxon>
        <taxon>eudicotyledons</taxon>
        <taxon>Gunneridae</taxon>
        <taxon>Pentapetalae</taxon>
        <taxon>rosids</taxon>
        <taxon>malvids</taxon>
        <taxon>Sapindales</taxon>
        <taxon>Sapindaceae</taxon>
        <taxon>Hippocastanoideae</taxon>
        <taxon>Acereae</taxon>
        <taxon>Acer</taxon>
    </lineage>
</organism>
<evidence type="ECO:0000256" key="5">
    <source>
        <dbReference type="ARBA" id="ARBA00023180"/>
    </source>
</evidence>
<evidence type="ECO:0000313" key="6">
    <source>
        <dbReference type="EMBL" id="KAI9162579.1"/>
    </source>
</evidence>
<accession>A0AAD5NK19</accession>
<comment type="subcellular location">
    <subcellularLocation>
        <location evidence="1">Membrane</location>
        <topology evidence="1">Single-pass type II membrane protein</topology>
    </subcellularLocation>
</comment>
<keyword evidence="3" id="KW-0808">Transferase</keyword>
<dbReference type="GO" id="GO:0016020">
    <property type="term" value="C:membrane"/>
    <property type="evidence" value="ECO:0007669"/>
    <property type="project" value="UniProtKB-SubCell"/>
</dbReference>
<dbReference type="AlphaFoldDB" id="A0AAD5NK19"/>
<comment type="caution">
    <text evidence="6">The sequence shown here is derived from an EMBL/GenBank/DDBJ whole genome shotgun (WGS) entry which is preliminary data.</text>
</comment>
<reference evidence="6" key="2">
    <citation type="submission" date="2023-02" db="EMBL/GenBank/DDBJ databases">
        <authorList>
            <person name="Swenson N.G."/>
            <person name="Wegrzyn J.L."/>
            <person name="Mcevoy S.L."/>
        </authorList>
    </citation>
    <scope>NUCLEOTIDE SEQUENCE</scope>
    <source>
        <strain evidence="6">91603</strain>
        <tissue evidence="6">Leaf</tissue>
    </source>
</reference>
<evidence type="ECO:0000256" key="4">
    <source>
        <dbReference type="ARBA" id="ARBA00023136"/>
    </source>
</evidence>
<dbReference type="Pfam" id="PF02485">
    <property type="entry name" value="Branch"/>
    <property type="match status" value="1"/>
</dbReference>
<gene>
    <name evidence="6" type="ORF">LWI28_028669</name>
</gene>
<dbReference type="PANTHER" id="PTHR45719">
    <property type="entry name" value="GLYCOSYLTRANSFERASE"/>
    <property type="match status" value="1"/>
</dbReference>
<evidence type="ECO:0000256" key="3">
    <source>
        <dbReference type="ARBA" id="ARBA00022679"/>
    </source>
</evidence>